<evidence type="ECO:0000256" key="5">
    <source>
        <dbReference type="ARBA" id="ARBA00022692"/>
    </source>
</evidence>
<dbReference type="EMBL" id="JAROYR010000007">
    <property type="protein sequence ID" value="MDH5158009.1"/>
    <property type="molecule type" value="Genomic_DNA"/>
</dbReference>
<feature type="transmembrane region" description="Helical" evidence="8">
    <location>
        <begin position="73"/>
        <end position="91"/>
    </location>
</feature>
<keyword evidence="6 8" id="KW-1133">Transmembrane helix</keyword>
<name>A0ABT6IZT3_9STAP</name>
<dbReference type="InterPro" id="IPR050622">
    <property type="entry name" value="CPA3_antiporter_subunitB"/>
</dbReference>
<organism evidence="10 11">
    <name type="scientific">Staphylococcus cohnii</name>
    <dbReference type="NCBI Taxonomy" id="29382"/>
    <lineage>
        <taxon>Bacteria</taxon>
        <taxon>Bacillati</taxon>
        <taxon>Bacillota</taxon>
        <taxon>Bacilli</taxon>
        <taxon>Bacillales</taxon>
        <taxon>Staphylococcaceae</taxon>
        <taxon>Staphylococcus</taxon>
        <taxon>Staphylococcus cohnii species complex</taxon>
    </lineage>
</organism>
<evidence type="ECO:0000256" key="4">
    <source>
        <dbReference type="ARBA" id="ARBA00022475"/>
    </source>
</evidence>
<evidence type="ECO:0000256" key="2">
    <source>
        <dbReference type="ARBA" id="ARBA00009425"/>
    </source>
</evidence>
<evidence type="ECO:0000256" key="3">
    <source>
        <dbReference type="ARBA" id="ARBA00022449"/>
    </source>
</evidence>
<feature type="transmembrane region" description="Helical" evidence="8">
    <location>
        <begin position="36"/>
        <end position="57"/>
    </location>
</feature>
<proteinExistence type="inferred from homology"/>
<accession>A0ABT6IZT3</accession>
<keyword evidence="3" id="KW-0050">Antiport</keyword>
<evidence type="ECO:0000256" key="7">
    <source>
        <dbReference type="ARBA" id="ARBA00023136"/>
    </source>
</evidence>
<evidence type="ECO:0000256" key="6">
    <source>
        <dbReference type="ARBA" id="ARBA00022989"/>
    </source>
</evidence>
<dbReference type="Pfam" id="PF04039">
    <property type="entry name" value="MnhB"/>
    <property type="match status" value="1"/>
</dbReference>
<gene>
    <name evidence="10" type="ORF">P5X59_06700</name>
</gene>
<dbReference type="RefSeq" id="WP_081256383.1">
    <property type="nucleotide sequence ID" value="NZ_JALCVD010000012.1"/>
</dbReference>
<keyword evidence="4" id="KW-1003">Cell membrane</keyword>
<evidence type="ECO:0000256" key="8">
    <source>
        <dbReference type="SAM" id="Phobius"/>
    </source>
</evidence>
<feature type="transmembrane region" description="Helical" evidence="8">
    <location>
        <begin position="12"/>
        <end position="30"/>
    </location>
</feature>
<protein>
    <submittedName>
        <fullName evidence="10">Na(+)/H(+) antiporter subunit B</fullName>
    </submittedName>
</protein>
<keyword evidence="5 8" id="KW-0812">Transmembrane</keyword>
<dbReference type="NCBIfam" id="NF009223">
    <property type="entry name" value="PRK12573.1"/>
    <property type="match status" value="1"/>
</dbReference>
<feature type="transmembrane region" description="Helical" evidence="8">
    <location>
        <begin position="122"/>
        <end position="143"/>
    </location>
</feature>
<dbReference type="Proteomes" id="UP001159200">
    <property type="component" value="Unassembled WGS sequence"/>
</dbReference>
<evidence type="ECO:0000259" key="9">
    <source>
        <dbReference type="Pfam" id="PF04039"/>
    </source>
</evidence>
<comment type="caution">
    <text evidence="10">The sequence shown here is derived from an EMBL/GenBank/DDBJ whole genome shotgun (WGS) entry which is preliminary data.</text>
</comment>
<reference evidence="10 11" key="1">
    <citation type="submission" date="2023-03" db="EMBL/GenBank/DDBJ databases">
        <title>Bacterial isolates from washroom surfaces on a university campus.</title>
        <authorList>
            <person name="Holman D.B."/>
            <person name="Gzyl K.E."/>
            <person name="Taheri A.E."/>
        </authorList>
    </citation>
    <scope>NUCLEOTIDE SEQUENCE [LARGE SCALE GENOMIC DNA]</scope>
    <source>
        <strain evidence="10 11">RD01</strain>
    </source>
</reference>
<keyword evidence="11" id="KW-1185">Reference proteome</keyword>
<sequence length="146" mass="16401">MKRQKNNLIFQYSAIVIFFLIVMFGLHLFLTGHYTPGGGFVGGLLLSSSLVIVAVAYDIKTMRKIYPWDFKKLIGIGLFFCLATPMASWLYNKNFFTHTPFEIPFEIPLGILKPIEMHTATFFDLGVLCAVVGTIMTIILAIGENE</sequence>
<feature type="domain" description="Na+/H+ antiporter MnhB subunit-related protein" evidence="9">
    <location>
        <begin position="10"/>
        <end position="137"/>
    </location>
</feature>
<comment type="similarity">
    <text evidence="2">Belongs to the CPA3 antiporters (TC 2.A.63) subunit B family.</text>
</comment>
<dbReference type="PANTHER" id="PTHR33932:SF4">
    <property type="entry name" value="NA(+)_H(+) ANTIPORTER SUBUNIT B"/>
    <property type="match status" value="1"/>
</dbReference>
<evidence type="ECO:0000313" key="11">
    <source>
        <dbReference type="Proteomes" id="UP001159200"/>
    </source>
</evidence>
<keyword evidence="7 8" id="KW-0472">Membrane</keyword>
<evidence type="ECO:0000313" key="10">
    <source>
        <dbReference type="EMBL" id="MDH5158009.1"/>
    </source>
</evidence>
<keyword evidence="3" id="KW-0813">Transport</keyword>
<comment type="subcellular location">
    <subcellularLocation>
        <location evidence="1">Cell membrane</location>
        <topology evidence="1">Multi-pass membrane protein</topology>
    </subcellularLocation>
</comment>
<dbReference type="InterPro" id="IPR007182">
    <property type="entry name" value="MnhB"/>
</dbReference>
<dbReference type="PANTHER" id="PTHR33932">
    <property type="entry name" value="NA(+)/H(+) ANTIPORTER SUBUNIT B"/>
    <property type="match status" value="1"/>
</dbReference>
<evidence type="ECO:0000256" key="1">
    <source>
        <dbReference type="ARBA" id="ARBA00004651"/>
    </source>
</evidence>